<feature type="region of interest" description="Disordered" evidence="5">
    <location>
        <begin position="468"/>
        <end position="548"/>
    </location>
</feature>
<dbReference type="GO" id="GO:0005737">
    <property type="term" value="C:cytoplasm"/>
    <property type="evidence" value="ECO:0007669"/>
    <property type="project" value="UniProtKB-SubCell"/>
</dbReference>
<feature type="domain" description="Cytohesin Ubiquitin Protein Inducing" evidence="6">
    <location>
        <begin position="6"/>
        <end position="115"/>
    </location>
</feature>
<gene>
    <name evidence="7" type="ORF">V9T40_001856</name>
</gene>
<dbReference type="AlphaFoldDB" id="A0AAN9TJS8"/>
<evidence type="ECO:0000259" key="6">
    <source>
        <dbReference type="Pfam" id="PF11819"/>
    </source>
</evidence>
<name>A0AAN9TJS8_9HEMI</name>
<sequence length="589" mass="66723">MECESTSKKMVATLQSRKDALEAKLREKTQELKKLCIQEAELTGILPPETPIEPGESPPVFRRKVGTAFAYPENLIDKLKSKEEETVAKLELECKIQTSIAEAALGLANDGNASKSIRRKHRLEYQRSQRRLAELEMRLSVLRQSLKNGSQYQRKKPRPPLTEADCTDGAELASDELDNHFKHMHADEPMSLSFINRDVIRNSHFYNSFGKSSHNYPSYAHHPTSAYPPSKSNSWNRNQLYRRSVGRTHQNSGSYDDHANWLEDSSLWRNTAPVGYFSNQCYTTLPNDVNRAKSRYGSLDRRHRTASHSTTGGSDLDGMYPAAAALPPPSRVSPAPSLQQRSSPYHDSSRRGSQNCLPSPTDSALVNAVLLPNQTYPENSLMRTQSLGNVEHPAPPRKSLDTHSLQEKVQENFSYSTLGRRTRQKEWRETSLDADSYEQQQAQQQLEQQQAQLQHQLQQQQVRLQEAQLQQHQAQQRRSQTPPLHPRAPPKVPAAESPVPQRQFARRGVQNTPPPLPPPHNAVPASPPPIASKSPIKSPTLIESSVPFESPKNHTVVEVGKWQPYREVTKPFEMSDFYKYSTKFRKNTE</sequence>
<evidence type="ECO:0000256" key="4">
    <source>
        <dbReference type="SAM" id="Coils"/>
    </source>
</evidence>
<reference evidence="7 8" key="1">
    <citation type="submission" date="2024-03" db="EMBL/GenBank/DDBJ databases">
        <title>Adaptation during the transition from Ophiocordyceps entomopathogen to insect associate is accompanied by gene loss and intensified selection.</title>
        <authorList>
            <person name="Ward C.M."/>
            <person name="Onetto C.A."/>
            <person name="Borneman A.R."/>
        </authorList>
    </citation>
    <scope>NUCLEOTIDE SEQUENCE [LARGE SCALE GENOMIC DNA]</scope>
    <source>
        <strain evidence="7">AWRI1</strain>
        <tissue evidence="7">Single Adult Female</tissue>
    </source>
</reference>
<comment type="subcellular location">
    <subcellularLocation>
        <location evidence="1">Cytoplasm</location>
    </subcellularLocation>
</comment>
<evidence type="ECO:0000256" key="5">
    <source>
        <dbReference type="SAM" id="MobiDB-lite"/>
    </source>
</evidence>
<organism evidence="7 8">
    <name type="scientific">Parthenolecanium corni</name>
    <dbReference type="NCBI Taxonomy" id="536013"/>
    <lineage>
        <taxon>Eukaryota</taxon>
        <taxon>Metazoa</taxon>
        <taxon>Ecdysozoa</taxon>
        <taxon>Arthropoda</taxon>
        <taxon>Hexapoda</taxon>
        <taxon>Insecta</taxon>
        <taxon>Pterygota</taxon>
        <taxon>Neoptera</taxon>
        <taxon>Paraneoptera</taxon>
        <taxon>Hemiptera</taxon>
        <taxon>Sternorrhyncha</taxon>
        <taxon>Coccoidea</taxon>
        <taxon>Coccidae</taxon>
        <taxon>Parthenolecanium</taxon>
    </lineage>
</organism>
<comment type="caution">
    <text evidence="7">The sequence shown here is derived from an EMBL/GenBank/DDBJ whole genome shotgun (WGS) entry which is preliminary data.</text>
</comment>
<proteinExistence type="predicted"/>
<dbReference type="GO" id="GO:0090162">
    <property type="term" value="P:establishment of epithelial cell polarity"/>
    <property type="evidence" value="ECO:0007669"/>
    <property type="project" value="InterPro"/>
</dbReference>
<feature type="coiled-coil region" evidence="4">
    <location>
        <begin position="118"/>
        <end position="145"/>
    </location>
</feature>
<keyword evidence="2" id="KW-0963">Cytoplasm</keyword>
<evidence type="ECO:0000313" key="8">
    <source>
        <dbReference type="Proteomes" id="UP001367676"/>
    </source>
</evidence>
<keyword evidence="8" id="KW-1185">Reference proteome</keyword>
<dbReference type="PANTHER" id="PTHR46079">
    <property type="entry name" value="FERM DOMAIN-CONTAINING PROTEIN 4"/>
    <property type="match status" value="1"/>
</dbReference>
<feature type="coiled-coil region" evidence="4">
    <location>
        <begin position="11"/>
        <end position="38"/>
    </location>
</feature>
<evidence type="ECO:0000256" key="1">
    <source>
        <dbReference type="ARBA" id="ARBA00004496"/>
    </source>
</evidence>
<dbReference type="EMBL" id="JBBCAQ010000022">
    <property type="protein sequence ID" value="KAK7590243.1"/>
    <property type="molecule type" value="Genomic_DNA"/>
</dbReference>
<dbReference type="Pfam" id="PF11819">
    <property type="entry name" value="CUPID"/>
    <property type="match status" value="1"/>
</dbReference>
<keyword evidence="3 4" id="KW-0175">Coiled coil</keyword>
<evidence type="ECO:0000256" key="3">
    <source>
        <dbReference type="ARBA" id="ARBA00023054"/>
    </source>
</evidence>
<dbReference type="InterPro" id="IPR047176">
    <property type="entry name" value="FRMD4A/B"/>
</dbReference>
<accession>A0AAN9TJS8</accession>
<evidence type="ECO:0000313" key="7">
    <source>
        <dbReference type="EMBL" id="KAK7590243.1"/>
    </source>
</evidence>
<feature type="region of interest" description="Disordered" evidence="5">
    <location>
        <begin position="387"/>
        <end position="440"/>
    </location>
</feature>
<feature type="compositionally biased region" description="Polar residues" evidence="5">
    <location>
        <begin position="336"/>
        <end position="361"/>
    </location>
</feature>
<feature type="region of interest" description="Disordered" evidence="5">
    <location>
        <begin position="295"/>
        <end position="361"/>
    </location>
</feature>
<feature type="compositionally biased region" description="Basic and acidic residues" evidence="5">
    <location>
        <begin position="398"/>
        <end position="410"/>
    </location>
</feature>
<feature type="compositionally biased region" description="Low complexity" evidence="5">
    <location>
        <begin position="468"/>
        <end position="477"/>
    </location>
</feature>
<protein>
    <recommendedName>
        <fullName evidence="6">Cytohesin Ubiquitin Protein Inducing domain-containing protein</fullName>
    </recommendedName>
</protein>
<dbReference type="InterPro" id="IPR021774">
    <property type="entry name" value="CUPID"/>
</dbReference>
<evidence type="ECO:0000256" key="2">
    <source>
        <dbReference type="ARBA" id="ARBA00022490"/>
    </source>
</evidence>
<dbReference type="PANTHER" id="PTHR46079:SF2">
    <property type="entry name" value="FERM DOMAIN-CONTAINING PROTEIN"/>
    <property type="match status" value="1"/>
</dbReference>
<feature type="compositionally biased region" description="Pro residues" evidence="5">
    <location>
        <begin position="483"/>
        <end position="492"/>
    </location>
</feature>
<dbReference type="Proteomes" id="UP001367676">
    <property type="component" value="Unassembled WGS sequence"/>
</dbReference>
<feature type="compositionally biased region" description="Pro residues" evidence="5">
    <location>
        <begin position="512"/>
        <end position="530"/>
    </location>
</feature>